<dbReference type="Proteomes" id="UP000020103">
    <property type="component" value="Unassembled WGS sequence"/>
</dbReference>
<gene>
    <name evidence="2" type="ORF">I543_3717</name>
</gene>
<comment type="caution">
    <text evidence="2">The sequence shown here is derived from an EMBL/GenBank/DDBJ whole genome shotgun (WGS) entry which is preliminary data.</text>
</comment>
<dbReference type="AlphaFoldDB" id="A0A829PZL4"/>
<evidence type="ECO:0000256" key="1">
    <source>
        <dbReference type="SAM" id="MobiDB-lite"/>
    </source>
</evidence>
<reference evidence="2 3" key="1">
    <citation type="submission" date="2013-12" db="EMBL/GenBank/DDBJ databases">
        <authorList>
            <person name="Madinger N."/>
            <person name="Lenaerts A."/>
            <person name="Ordway D."/>
            <person name="DeGroote M.A."/>
            <person name="Parker T."/>
            <person name="Sizemore C."/>
            <person name="Tallon L.J."/>
            <person name="Sadzewicz L.K."/>
            <person name="Sengamalay N."/>
            <person name="Fraser C.M."/>
            <person name="Hine E."/>
            <person name="Shefchek K.A."/>
            <person name="Das S.P."/>
            <person name="Tettelin H."/>
        </authorList>
    </citation>
    <scope>NUCLEOTIDE SEQUENCE [LARGE SCALE GENOMIC DNA]</scope>
    <source>
        <strain evidence="2 3">21</strain>
    </source>
</reference>
<feature type="region of interest" description="Disordered" evidence="1">
    <location>
        <begin position="29"/>
        <end position="60"/>
    </location>
</feature>
<evidence type="ECO:0000313" key="2">
    <source>
        <dbReference type="EMBL" id="EUA45567.1"/>
    </source>
</evidence>
<name>A0A829PZL4_9MYCO</name>
<accession>A0A829PZL4</accession>
<evidence type="ECO:0000313" key="3">
    <source>
        <dbReference type="Proteomes" id="UP000020103"/>
    </source>
</evidence>
<dbReference type="EMBL" id="JAOF01000001">
    <property type="protein sequence ID" value="EUA45567.1"/>
    <property type="molecule type" value="Genomic_DNA"/>
</dbReference>
<sequence length="60" mass="6699">MLWHGFALLSQVHAYTHWPEYRDRQEVNGSKETLYPTRSRGAAKTTALPTPGAVESLIAS</sequence>
<protein>
    <submittedName>
        <fullName evidence="2">Uncharacterized protein</fullName>
    </submittedName>
</protein>
<organism evidence="2 3">
    <name type="scientific">Mycobacteroides abscessus 21</name>
    <dbReference type="NCBI Taxonomy" id="1299324"/>
    <lineage>
        <taxon>Bacteria</taxon>
        <taxon>Bacillati</taxon>
        <taxon>Actinomycetota</taxon>
        <taxon>Actinomycetes</taxon>
        <taxon>Mycobacteriales</taxon>
        <taxon>Mycobacteriaceae</taxon>
        <taxon>Mycobacteroides</taxon>
        <taxon>Mycobacteroides abscessus</taxon>
    </lineage>
</organism>
<proteinExistence type="predicted"/>